<dbReference type="InterPro" id="IPR011006">
    <property type="entry name" value="CheY-like_superfamily"/>
</dbReference>
<reference evidence="3 4" key="1">
    <citation type="submission" date="2014-01" db="EMBL/GenBank/DDBJ databases">
        <title>Roseivivax halodurans JCM 10272 Genome Sequencing.</title>
        <authorList>
            <person name="Lai Q."/>
            <person name="Li G."/>
            <person name="Shao Z."/>
        </authorList>
    </citation>
    <scope>NUCLEOTIDE SEQUENCE [LARGE SCALE GENOMIC DNA]</scope>
    <source>
        <strain evidence="3 4">JCM 10272</strain>
    </source>
</reference>
<dbReference type="AlphaFoldDB" id="X7EHL9"/>
<dbReference type="PROSITE" id="PS50110">
    <property type="entry name" value="RESPONSE_REGULATORY"/>
    <property type="match status" value="1"/>
</dbReference>
<dbReference type="GO" id="GO:0000160">
    <property type="term" value="P:phosphorelay signal transduction system"/>
    <property type="evidence" value="ECO:0007669"/>
    <property type="project" value="InterPro"/>
</dbReference>
<dbReference type="Gene3D" id="3.40.50.2300">
    <property type="match status" value="1"/>
</dbReference>
<accession>X7EHL9</accession>
<proteinExistence type="predicted"/>
<dbReference type="RefSeq" id="WP_037259776.1">
    <property type="nucleotide sequence ID" value="NZ_JALZ01000004.1"/>
</dbReference>
<sequence length="114" mass="12268">MPPSTGVLVVEDEPIIALDMSCELRLAGWGVVGPALSLDHARRLLLNEGFRVALLDVNVGDETSFDFARACRSEGIAVIFMTGYSRAILPEDLADSVLLRKPVQMSELRAALAG</sequence>
<dbReference type="Proteomes" id="UP000022447">
    <property type="component" value="Unassembled WGS sequence"/>
</dbReference>
<evidence type="ECO:0000256" key="1">
    <source>
        <dbReference type="PROSITE-ProRule" id="PRU00169"/>
    </source>
</evidence>
<keyword evidence="1" id="KW-0597">Phosphoprotein</keyword>
<dbReference type="OrthoDB" id="582170at2"/>
<dbReference type="EMBL" id="JALZ01000004">
    <property type="protein sequence ID" value="ETX15599.1"/>
    <property type="molecule type" value="Genomic_DNA"/>
</dbReference>
<dbReference type="SMART" id="SM00448">
    <property type="entry name" value="REC"/>
    <property type="match status" value="1"/>
</dbReference>
<evidence type="ECO:0000313" key="3">
    <source>
        <dbReference type="EMBL" id="ETX15599.1"/>
    </source>
</evidence>
<dbReference type="eggNOG" id="COG0784">
    <property type="taxonomic scope" value="Bacteria"/>
</dbReference>
<keyword evidence="4" id="KW-1185">Reference proteome</keyword>
<protein>
    <submittedName>
        <fullName evidence="3">AraC family transcriptional regulator</fullName>
    </submittedName>
</protein>
<dbReference type="SUPFAM" id="SSF52172">
    <property type="entry name" value="CheY-like"/>
    <property type="match status" value="1"/>
</dbReference>
<dbReference type="InterPro" id="IPR001789">
    <property type="entry name" value="Sig_transdc_resp-reg_receiver"/>
</dbReference>
<evidence type="ECO:0000313" key="4">
    <source>
        <dbReference type="Proteomes" id="UP000022447"/>
    </source>
</evidence>
<name>X7EHL9_9RHOB</name>
<feature type="modified residue" description="4-aspartylphosphate" evidence="1">
    <location>
        <position position="56"/>
    </location>
</feature>
<organism evidence="3 4">
    <name type="scientific">Roseivivax halodurans JCM 10272</name>
    <dbReference type="NCBI Taxonomy" id="1449350"/>
    <lineage>
        <taxon>Bacteria</taxon>
        <taxon>Pseudomonadati</taxon>
        <taxon>Pseudomonadota</taxon>
        <taxon>Alphaproteobacteria</taxon>
        <taxon>Rhodobacterales</taxon>
        <taxon>Roseobacteraceae</taxon>
        <taxon>Roseivivax</taxon>
    </lineage>
</organism>
<comment type="caution">
    <text evidence="3">The sequence shown here is derived from an EMBL/GenBank/DDBJ whole genome shotgun (WGS) entry which is preliminary data.</text>
</comment>
<feature type="domain" description="Response regulatory" evidence="2">
    <location>
        <begin position="6"/>
        <end position="114"/>
    </location>
</feature>
<gene>
    <name evidence="3" type="ORF">OCH239_14220</name>
</gene>
<evidence type="ECO:0000259" key="2">
    <source>
        <dbReference type="PROSITE" id="PS50110"/>
    </source>
</evidence>
<dbReference type="STRING" id="1449350.OCH239_14220"/>